<evidence type="ECO:0000313" key="1">
    <source>
        <dbReference type="EMBL" id="KAA3472561.1"/>
    </source>
</evidence>
<sequence length="94" mass="10723">MNYADGLVKGTRSLFGKTDGSQVVKLSTVAMTGKIQKSISTRRWKREVIENTFPEHIAQKIMQIPLAEEAHEDFKVWRGEHTGEFTVRSAYQLL</sequence>
<dbReference type="AlphaFoldDB" id="A0A5B6VTS2"/>
<accession>A0A5B6VTS2</accession>
<dbReference type="OrthoDB" id="693541at2759"/>
<organism evidence="1 2">
    <name type="scientific">Gossypium australe</name>
    <dbReference type="NCBI Taxonomy" id="47621"/>
    <lineage>
        <taxon>Eukaryota</taxon>
        <taxon>Viridiplantae</taxon>
        <taxon>Streptophyta</taxon>
        <taxon>Embryophyta</taxon>
        <taxon>Tracheophyta</taxon>
        <taxon>Spermatophyta</taxon>
        <taxon>Magnoliopsida</taxon>
        <taxon>eudicotyledons</taxon>
        <taxon>Gunneridae</taxon>
        <taxon>Pentapetalae</taxon>
        <taxon>rosids</taxon>
        <taxon>malvids</taxon>
        <taxon>Malvales</taxon>
        <taxon>Malvaceae</taxon>
        <taxon>Malvoideae</taxon>
        <taxon>Gossypium</taxon>
    </lineage>
</organism>
<proteinExistence type="predicted"/>
<evidence type="ECO:0000313" key="2">
    <source>
        <dbReference type="Proteomes" id="UP000325315"/>
    </source>
</evidence>
<dbReference type="Proteomes" id="UP000325315">
    <property type="component" value="Unassembled WGS sequence"/>
</dbReference>
<comment type="caution">
    <text evidence="1">The sequence shown here is derived from an EMBL/GenBank/DDBJ whole genome shotgun (WGS) entry which is preliminary data.</text>
</comment>
<reference evidence="2" key="1">
    <citation type="journal article" date="2019" name="Plant Biotechnol. J.">
        <title>Genome sequencing of the Australian wild diploid species Gossypium australe highlights disease resistance and delayed gland morphogenesis.</title>
        <authorList>
            <person name="Cai Y."/>
            <person name="Cai X."/>
            <person name="Wang Q."/>
            <person name="Wang P."/>
            <person name="Zhang Y."/>
            <person name="Cai C."/>
            <person name="Xu Y."/>
            <person name="Wang K."/>
            <person name="Zhou Z."/>
            <person name="Wang C."/>
            <person name="Geng S."/>
            <person name="Li B."/>
            <person name="Dong Q."/>
            <person name="Hou Y."/>
            <person name="Wang H."/>
            <person name="Ai P."/>
            <person name="Liu Z."/>
            <person name="Yi F."/>
            <person name="Sun M."/>
            <person name="An G."/>
            <person name="Cheng J."/>
            <person name="Zhang Y."/>
            <person name="Shi Q."/>
            <person name="Xie Y."/>
            <person name="Shi X."/>
            <person name="Chang Y."/>
            <person name="Huang F."/>
            <person name="Chen Y."/>
            <person name="Hong S."/>
            <person name="Mi L."/>
            <person name="Sun Q."/>
            <person name="Zhang L."/>
            <person name="Zhou B."/>
            <person name="Peng R."/>
            <person name="Zhang X."/>
            <person name="Liu F."/>
        </authorList>
    </citation>
    <scope>NUCLEOTIDE SEQUENCE [LARGE SCALE GENOMIC DNA]</scope>
    <source>
        <strain evidence="2">cv. PA1801</strain>
    </source>
</reference>
<dbReference type="EMBL" id="SMMG02000005">
    <property type="protein sequence ID" value="KAA3472561.1"/>
    <property type="molecule type" value="Genomic_DNA"/>
</dbReference>
<name>A0A5B6VTS2_9ROSI</name>
<protein>
    <submittedName>
        <fullName evidence="1">F-box domain containing protein</fullName>
    </submittedName>
</protein>
<gene>
    <name evidence="1" type="ORF">EPI10_023032</name>
</gene>
<keyword evidence="2" id="KW-1185">Reference proteome</keyword>